<keyword evidence="1" id="KW-1133">Transmembrane helix</keyword>
<keyword evidence="3" id="KW-1185">Reference proteome</keyword>
<dbReference type="Proteomes" id="UP000006911">
    <property type="component" value="Unassembled WGS sequence"/>
</dbReference>
<keyword evidence="1" id="KW-0472">Membrane</keyword>
<feature type="transmembrane region" description="Helical" evidence="1">
    <location>
        <begin position="48"/>
        <end position="68"/>
    </location>
</feature>
<keyword evidence="1" id="KW-0812">Transmembrane</keyword>
<dbReference type="EMBL" id="FN430360">
    <property type="protein sequence ID" value="CAZ85856.1"/>
    <property type="molecule type" value="Genomic_DNA"/>
</dbReference>
<evidence type="ECO:0000256" key="1">
    <source>
        <dbReference type="SAM" id="Phobius"/>
    </source>
</evidence>
<dbReference type="HOGENOM" id="CLU_2387767_0_0_1"/>
<protein>
    <submittedName>
        <fullName evidence="2">(Perigord truffle) hypothetical protein</fullName>
    </submittedName>
</protein>
<organism evidence="2 3">
    <name type="scientific">Tuber melanosporum (strain Mel28)</name>
    <name type="common">Perigord black truffle</name>
    <dbReference type="NCBI Taxonomy" id="656061"/>
    <lineage>
        <taxon>Eukaryota</taxon>
        <taxon>Fungi</taxon>
        <taxon>Dikarya</taxon>
        <taxon>Ascomycota</taxon>
        <taxon>Pezizomycotina</taxon>
        <taxon>Pezizomycetes</taxon>
        <taxon>Pezizales</taxon>
        <taxon>Tuberaceae</taxon>
        <taxon>Tuber</taxon>
    </lineage>
</organism>
<sequence length="94" mass="10912">MRIIATGERQQNRDVFSVSFCLLVSFSIFFPFFSWLSFPFGSGANGMGYLLLCFIYPFAAWNNGKWLFNLYKIEYKQGISCIRLAADLTRDLNR</sequence>
<dbReference type="AlphaFoldDB" id="D5GMW3"/>
<dbReference type="KEGG" id="tml:GSTUM_00010965001"/>
<proteinExistence type="predicted"/>
<evidence type="ECO:0000313" key="2">
    <source>
        <dbReference type="EMBL" id="CAZ85856.1"/>
    </source>
</evidence>
<dbReference type="InParanoid" id="D5GMW3"/>
<name>D5GMW3_TUBMM</name>
<gene>
    <name evidence="2" type="ORF">GSTUM_00010965001</name>
</gene>
<feature type="transmembrane region" description="Helical" evidence="1">
    <location>
        <begin position="15"/>
        <end position="36"/>
    </location>
</feature>
<evidence type="ECO:0000313" key="3">
    <source>
        <dbReference type="Proteomes" id="UP000006911"/>
    </source>
</evidence>
<accession>D5GMW3</accession>
<reference evidence="2 3" key="1">
    <citation type="journal article" date="2010" name="Nature">
        <title>Perigord black truffle genome uncovers evolutionary origins and mechanisms of symbiosis.</title>
        <authorList>
            <person name="Martin F."/>
            <person name="Kohler A."/>
            <person name="Murat C."/>
            <person name="Balestrini R."/>
            <person name="Coutinho P.M."/>
            <person name="Jaillon O."/>
            <person name="Montanini B."/>
            <person name="Morin E."/>
            <person name="Noel B."/>
            <person name="Percudani R."/>
            <person name="Porcel B."/>
            <person name="Rubini A."/>
            <person name="Amicucci A."/>
            <person name="Amselem J."/>
            <person name="Anthouard V."/>
            <person name="Arcioni S."/>
            <person name="Artiguenave F."/>
            <person name="Aury J.M."/>
            <person name="Ballario P."/>
            <person name="Bolchi A."/>
            <person name="Brenna A."/>
            <person name="Brun A."/>
            <person name="Buee M."/>
            <person name="Cantarel B."/>
            <person name="Chevalier G."/>
            <person name="Couloux A."/>
            <person name="Da Silva C."/>
            <person name="Denoeud F."/>
            <person name="Duplessis S."/>
            <person name="Ghignone S."/>
            <person name="Hilselberger B."/>
            <person name="Iotti M."/>
            <person name="Marcais B."/>
            <person name="Mello A."/>
            <person name="Miranda M."/>
            <person name="Pacioni G."/>
            <person name="Quesneville H."/>
            <person name="Riccioni C."/>
            <person name="Ruotolo R."/>
            <person name="Splivallo R."/>
            <person name="Stocchi V."/>
            <person name="Tisserant E."/>
            <person name="Viscomi A.R."/>
            <person name="Zambonelli A."/>
            <person name="Zampieri E."/>
            <person name="Henrissat B."/>
            <person name="Lebrun M.H."/>
            <person name="Paolocci F."/>
            <person name="Bonfante P."/>
            <person name="Ottonello S."/>
            <person name="Wincker P."/>
        </authorList>
    </citation>
    <scope>NUCLEOTIDE SEQUENCE [LARGE SCALE GENOMIC DNA]</scope>
    <source>
        <strain evidence="2 3">Mel28</strain>
    </source>
</reference>